<dbReference type="Gene3D" id="3.40.50.10790">
    <property type="entry name" value="S-adenosyl-l-methionine hydroxide adenosyltransferase, N-terminal"/>
    <property type="match status" value="1"/>
</dbReference>
<evidence type="ECO:0000256" key="2">
    <source>
        <dbReference type="ARBA" id="ARBA00024035"/>
    </source>
</evidence>
<dbReference type="Pfam" id="PF20257">
    <property type="entry name" value="SAM_HAT_C"/>
    <property type="match status" value="1"/>
</dbReference>
<dbReference type="RefSeq" id="WP_198127731.1">
    <property type="nucleotide sequence ID" value="NZ_JAECZC010000079.1"/>
</dbReference>
<dbReference type="SUPFAM" id="SSF101852">
    <property type="entry name" value="Bacterial fluorinating enzyme, C-terminal domain"/>
    <property type="match status" value="1"/>
</dbReference>
<comment type="similarity">
    <text evidence="2">Belongs to the SAM hydrolase / SAM-dependent halogenase family.</text>
</comment>
<dbReference type="InterPro" id="IPR046469">
    <property type="entry name" value="SAM_HAT_N"/>
</dbReference>
<dbReference type="PIRSF" id="PIRSF006779">
    <property type="entry name" value="UCP006779"/>
    <property type="match status" value="1"/>
</dbReference>
<evidence type="ECO:0000313" key="6">
    <source>
        <dbReference type="Proteomes" id="UP000632766"/>
    </source>
</evidence>
<evidence type="ECO:0000313" key="5">
    <source>
        <dbReference type="EMBL" id="MBH8565948.1"/>
    </source>
</evidence>
<dbReference type="InterPro" id="IPR023228">
    <property type="entry name" value="SAM_OH_AdoTrfase_N_sf"/>
</dbReference>
<dbReference type="InterPro" id="IPR002747">
    <property type="entry name" value="SAM_OH_AdoTrfase"/>
</dbReference>
<evidence type="ECO:0000259" key="3">
    <source>
        <dbReference type="Pfam" id="PF01887"/>
    </source>
</evidence>
<dbReference type="PANTHER" id="PTHR35092">
    <property type="entry name" value="CHLORINASE MJ1651"/>
    <property type="match status" value="1"/>
</dbReference>
<dbReference type="PANTHER" id="PTHR35092:SF1">
    <property type="entry name" value="CHLORINASE MJ1651"/>
    <property type="match status" value="1"/>
</dbReference>
<name>A0A8J7HU23_9NOST</name>
<evidence type="ECO:0000259" key="4">
    <source>
        <dbReference type="Pfam" id="PF20257"/>
    </source>
</evidence>
<sequence length="280" mass="30171">MYTNQNLEASQRQKPLQTSVITLLSDFGDHDVYVGVIKGVIAQINPKLAVVDLTHQIPPQNIAAGRFCLMNAYAYFPVGTVHVAVVDPGVGSRRRAIAVEFAQGFLVGPDNGIFSGVLSQSPAIAAVELTNLNYWRTPKPSKTFHGRDIFAPVAAHLASGVPFKQLGQEIDPATLVQMNISSCNQTANGMVGYIQYIDHFGNLVSNIPGSYVQGKTWYVQVAGLTIPGCETYADVEVGEAIALVGSHGWIEIAINSANAHSQLQINLQDELLVSQTEINK</sequence>
<dbReference type="EMBL" id="JAECZC010000079">
    <property type="protein sequence ID" value="MBH8565948.1"/>
    <property type="molecule type" value="Genomic_DNA"/>
</dbReference>
<keyword evidence="6" id="KW-1185">Reference proteome</keyword>
<comment type="caution">
    <text evidence="5">The sequence shown here is derived from an EMBL/GenBank/DDBJ whole genome shotgun (WGS) entry which is preliminary data.</text>
</comment>
<accession>A0A8J7HU23</accession>
<protein>
    <submittedName>
        <fullName evidence="5">SAM-dependent chlorinase/fluorinase</fullName>
    </submittedName>
</protein>
<dbReference type="InterPro" id="IPR023227">
    <property type="entry name" value="SAM_OH_AdoTrfase_C_sf"/>
</dbReference>
<proteinExistence type="inferred from homology"/>
<feature type="domain" description="S-adenosyl-l-methionine hydroxide adenosyltransferase N-terminal" evidence="3">
    <location>
        <begin position="21"/>
        <end position="167"/>
    </location>
</feature>
<evidence type="ECO:0000256" key="1">
    <source>
        <dbReference type="ARBA" id="ARBA00022691"/>
    </source>
</evidence>
<dbReference type="AlphaFoldDB" id="A0A8J7HU23"/>
<dbReference type="Proteomes" id="UP000632766">
    <property type="component" value="Unassembled WGS sequence"/>
</dbReference>
<reference evidence="5 6" key="1">
    <citation type="journal article" date="2021" name="Int. J. Syst. Evol. Microbiol.">
        <title>Amazonocrinis nigriterrae gen. nov., sp. nov., Atlanticothrix silvestris gen. nov., sp. nov. and Dendronalium phyllosphericum gen. nov., sp. nov., nostocacean cyanobacteria from Brazilian environments.</title>
        <authorList>
            <person name="Alvarenga D.O."/>
            <person name="Andreote A.P.D."/>
            <person name="Branco L.H.Z."/>
            <person name="Delbaje E."/>
            <person name="Cruz R.B."/>
            <person name="Varani A.M."/>
            <person name="Fiore M.F."/>
        </authorList>
    </citation>
    <scope>NUCLEOTIDE SEQUENCE [LARGE SCALE GENOMIC DNA]</scope>
    <source>
        <strain evidence="5 6">CENA67</strain>
    </source>
</reference>
<dbReference type="InterPro" id="IPR046470">
    <property type="entry name" value="SAM_HAT_C"/>
</dbReference>
<dbReference type="SUPFAM" id="SSF102522">
    <property type="entry name" value="Bacterial fluorinating enzyme, N-terminal domain"/>
    <property type="match status" value="1"/>
</dbReference>
<dbReference type="Pfam" id="PF01887">
    <property type="entry name" value="SAM_HAT_N"/>
    <property type="match status" value="1"/>
</dbReference>
<feature type="domain" description="S-adenosyl-l-methionine hydroxide adenosyltransferase C-terminal" evidence="4">
    <location>
        <begin position="192"/>
        <end position="271"/>
    </location>
</feature>
<organism evidence="5 6">
    <name type="scientific">Amazonocrinis nigriterrae CENA67</name>
    <dbReference type="NCBI Taxonomy" id="2794033"/>
    <lineage>
        <taxon>Bacteria</taxon>
        <taxon>Bacillati</taxon>
        <taxon>Cyanobacteriota</taxon>
        <taxon>Cyanophyceae</taxon>
        <taxon>Nostocales</taxon>
        <taxon>Nostocaceae</taxon>
        <taxon>Amazonocrinis</taxon>
        <taxon>Amazonocrinis nigriterrae</taxon>
    </lineage>
</organism>
<gene>
    <name evidence="5" type="ORF">I8748_27915</name>
</gene>
<dbReference type="Gene3D" id="2.40.30.90">
    <property type="entry name" value="Bacterial fluorinating enzyme like"/>
    <property type="match status" value="1"/>
</dbReference>
<keyword evidence="1" id="KW-0949">S-adenosyl-L-methionine</keyword>